<dbReference type="InterPro" id="IPR011010">
    <property type="entry name" value="DNA_brk_join_enz"/>
</dbReference>
<evidence type="ECO:0000259" key="7">
    <source>
        <dbReference type="PROSITE" id="PS51900"/>
    </source>
</evidence>
<dbReference type="RefSeq" id="WP_129316076.1">
    <property type="nucleotide sequence ID" value="NZ_NOIQ01000017.1"/>
</dbReference>
<evidence type="ECO:0000256" key="1">
    <source>
        <dbReference type="ARBA" id="ARBA00008857"/>
    </source>
</evidence>
<feature type="domain" description="Tyr recombinase" evidence="6">
    <location>
        <begin position="118"/>
        <end position="298"/>
    </location>
</feature>
<reference evidence="8 9" key="1">
    <citation type="submission" date="2019-12" db="EMBL/GenBank/DDBJ databases">
        <authorList>
            <person name="Li J."/>
            <person name="Shi Y."/>
            <person name="Xu G."/>
            <person name="Xiao D."/>
            <person name="Ran X."/>
        </authorList>
    </citation>
    <scope>NUCLEOTIDE SEQUENCE [LARGE SCALE GENOMIC DNA]</scope>
    <source>
        <strain evidence="8 9">JCM 15915</strain>
    </source>
</reference>
<dbReference type="InterPro" id="IPR002104">
    <property type="entry name" value="Integrase_catalytic"/>
</dbReference>
<dbReference type="Gene3D" id="1.10.443.10">
    <property type="entry name" value="Intergrase catalytic core"/>
    <property type="match status" value="1"/>
</dbReference>
<dbReference type="GO" id="GO:0015074">
    <property type="term" value="P:DNA integration"/>
    <property type="evidence" value="ECO:0007669"/>
    <property type="project" value="UniProtKB-KW"/>
</dbReference>
<dbReference type="InterPro" id="IPR013762">
    <property type="entry name" value="Integrase-like_cat_sf"/>
</dbReference>
<keyword evidence="3 5" id="KW-0238">DNA-binding</keyword>
<evidence type="ECO:0000313" key="9">
    <source>
        <dbReference type="Proteomes" id="UP000462152"/>
    </source>
</evidence>
<dbReference type="GO" id="GO:0003677">
    <property type="term" value="F:DNA binding"/>
    <property type="evidence" value="ECO:0007669"/>
    <property type="project" value="UniProtKB-UniRule"/>
</dbReference>
<comment type="caution">
    <text evidence="8">The sequence shown here is derived from an EMBL/GenBank/DDBJ whole genome shotgun (WGS) entry which is preliminary data.</text>
</comment>
<evidence type="ECO:0000256" key="5">
    <source>
        <dbReference type="PROSITE-ProRule" id="PRU01248"/>
    </source>
</evidence>
<accession>A0A7M3SW50</accession>
<dbReference type="Pfam" id="PF00589">
    <property type="entry name" value="Phage_integrase"/>
    <property type="match status" value="1"/>
</dbReference>
<name>A0A7M3SW50_9MICC</name>
<dbReference type="GO" id="GO:0006310">
    <property type="term" value="P:DNA recombination"/>
    <property type="evidence" value="ECO:0007669"/>
    <property type="project" value="UniProtKB-KW"/>
</dbReference>
<dbReference type="InterPro" id="IPR004107">
    <property type="entry name" value="Integrase_SAM-like_N"/>
</dbReference>
<keyword evidence="9" id="KW-1185">Reference proteome</keyword>
<dbReference type="OrthoDB" id="1822491at2"/>
<protein>
    <submittedName>
        <fullName evidence="8">Tyrosine-type recombinase/integrase</fullName>
    </submittedName>
</protein>
<proteinExistence type="inferred from homology"/>
<dbReference type="PANTHER" id="PTHR30349:SF41">
    <property type="entry name" value="INTEGRASE_RECOMBINASE PROTEIN MJ0367-RELATED"/>
    <property type="match status" value="1"/>
</dbReference>
<dbReference type="PROSITE" id="PS51898">
    <property type="entry name" value="TYR_RECOMBINASE"/>
    <property type="match status" value="1"/>
</dbReference>
<dbReference type="InterPro" id="IPR044068">
    <property type="entry name" value="CB"/>
</dbReference>
<evidence type="ECO:0000259" key="6">
    <source>
        <dbReference type="PROSITE" id="PS51898"/>
    </source>
</evidence>
<dbReference type="SUPFAM" id="SSF56349">
    <property type="entry name" value="DNA breaking-rejoining enzymes"/>
    <property type="match status" value="1"/>
</dbReference>
<dbReference type="EMBL" id="WOGT01000012">
    <property type="protein sequence ID" value="MUN56015.1"/>
    <property type="molecule type" value="Genomic_DNA"/>
</dbReference>
<comment type="similarity">
    <text evidence="1">Belongs to the 'phage' integrase family.</text>
</comment>
<dbReference type="AlphaFoldDB" id="A0A7M3SW50"/>
<dbReference type="Proteomes" id="UP000462152">
    <property type="component" value="Unassembled WGS sequence"/>
</dbReference>
<keyword evidence="2" id="KW-0229">DNA integration</keyword>
<sequence length="304" mass="33133">MSAISSRNLPLANATRHGTLLGAWLASYASANTQASYRRDVIVFCTFLDETGLDLLTATRAHIDVFARIRTAAGDADTTLARRIAAISALYKYALTVDALEKNPAEFVRRPSIDQDQTTTTALSRREAMRLLETAETDSVRAYALVDLLLTTGVRVSEALSTRVSGLGADRLVIRRKGGKKALVYLPEHTVAALRVLTGTTGTELARGTEPERVIFTTSTGRPWARANVHTTLARLARTAGITKPISSHVLRHTHATLALELGVPLHHLQDSLGHADPRTTRRYDHSRKRLANSSAHQVGELFA</sequence>
<keyword evidence="4" id="KW-0233">DNA recombination</keyword>
<dbReference type="Gene3D" id="1.10.150.130">
    <property type="match status" value="1"/>
</dbReference>
<evidence type="ECO:0000256" key="2">
    <source>
        <dbReference type="ARBA" id="ARBA00022908"/>
    </source>
</evidence>
<gene>
    <name evidence="8" type="ORF">GMA10_12485</name>
</gene>
<evidence type="ECO:0000256" key="3">
    <source>
        <dbReference type="ARBA" id="ARBA00023125"/>
    </source>
</evidence>
<organism evidence="8 9">
    <name type="scientific">Rothia koreensis</name>
    <dbReference type="NCBI Taxonomy" id="592378"/>
    <lineage>
        <taxon>Bacteria</taxon>
        <taxon>Bacillati</taxon>
        <taxon>Actinomycetota</taxon>
        <taxon>Actinomycetes</taxon>
        <taxon>Micrococcales</taxon>
        <taxon>Micrococcaceae</taxon>
        <taxon>Rothia</taxon>
    </lineage>
</organism>
<feature type="domain" description="Core-binding (CB)" evidence="7">
    <location>
        <begin position="15"/>
        <end position="95"/>
    </location>
</feature>
<evidence type="ECO:0000256" key="4">
    <source>
        <dbReference type="ARBA" id="ARBA00023172"/>
    </source>
</evidence>
<evidence type="ECO:0000313" key="8">
    <source>
        <dbReference type="EMBL" id="MUN56015.1"/>
    </source>
</evidence>
<dbReference type="InterPro" id="IPR010998">
    <property type="entry name" value="Integrase_recombinase_N"/>
</dbReference>
<dbReference type="PANTHER" id="PTHR30349">
    <property type="entry name" value="PHAGE INTEGRASE-RELATED"/>
    <property type="match status" value="1"/>
</dbReference>
<dbReference type="Pfam" id="PF02899">
    <property type="entry name" value="Phage_int_SAM_1"/>
    <property type="match status" value="1"/>
</dbReference>
<dbReference type="InterPro" id="IPR050090">
    <property type="entry name" value="Tyrosine_recombinase_XerCD"/>
</dbReference>
<dbReference type="PROSITE" id="PS51900">
    <property type="entry name" value="CB"/>
    <property type="match status" value="1"/>
</dbReference>